<dbReference type="Pfam" id="PF18029">
    <property type="entry name" value="Glyoxalase_6"/>
    <property type="match status" value="1"/>
</dbReference>
<dbReference type="PANTHER" id="PTHR35908:SF1">
    <property type="entry name" value="CONSERVED PROTEIN"/>
    <property type="match status" value="1"/>
</dbReference>
<sequence>MLRIGTVVLGVQDVRRAAEFWGRALGYVPRDGEPSQDWVVLVPVDGPGTPVALGRSVTPVQEHPRVHLDLYADDAAEQADEVERLVALGAVRVDWDSYPEDPDFVVLADPEGNRFCVIDSSHGG</sequence>
<gene>
    <name evidence="2" type="ORF">OG469_13835</name>
</gene>
<dbReference type="SUPFAM" id="SSF54593">
    <property type="entry name" value="Glyoxalase/Bleomycin resistance protein/Dihydroxybiphenyl dioxygenase"/>
    <property type="match status" value="1"/>
</dbReference>
<feature type="domain" description="VOC" evidence="1">
    <location>
        <begin position="3"/>
        <end position="120"/>
    </location>
</feature>
<protein>
    <submittedName>
        <fullName evidence="2">VOC family protein</fullName>
    </submittedName>
</protein>
<evidence type="ECO:0000313" key="2">
    <source>
        <dbReference type="EMBL" id="WUS56503.1"/>
    </source>
</evidence>
<dbReference type="Gene3D" id="3.10.180.10">
    <property type="entry name" value="2,3-Dihydroxybiphenyl 1,2-Dioxygenase, domain 1"/>
    <property type="match status" value="1"/>
</dbReference>
<dbReference type="RefSeq" id="WP_329498666.1">
    <property type="nucleotide sequence ID" value="NZ_CP108460.1"/>
</dbReference>
<evidence type="ECO:0000259" key="1">
    <source>
        <dbReference type="PROSITE" id="PS51819"/>
    </source>
</evidence>
<dbReference type="Proteomes" id="UP001432014">
    <property type="component" value="Chromosome"/>
</dbReference>
<keyword evidence="3" id="KW-1185">Reference proteome</keyword>
<dbReference type="InterPro" id="IPR041581">
    <property type="entry name" value="Glyoxalase_6"/>
</dbReference>
<dbReference type="PANTHER" id="PTHR35908">
    <property type="entry name" value="HYPOTHETICAL FUSION PROTEIN"/>
    <property type="match status" value="1"/>
</dbReference>
<dbReference type="InterPro" id="IPR029068">
    <property type="entry name" value="Glyas_Bleomycin-R_OHBP_Dase"/>
</dbReference>
<reference evidence="2 3" key="1">
    <citation type="submission" date="2022-10" db="EMBL/GenBank/DDBJ databases">
        <title>The complete genomes of actinobacterial strains from the NBC collection.</title>
        <authorList>
            <person name="Joergensen T.S."/>
            <person name="Alvarez Arevalo M."/>
            <person name="Sterndorff E.B."/>
            <person name="Faurdal D."/>
            <person name="Vuksanovic O."/>
            <person name="Mourched A.-S."/>
            <person name="Charusanti P."/>
            <person name="Shaw S."/>
            <person name="Blin K."/>
            <person name="Weber T."/>
        </authorList>
    </citation>
    <scope>NUCLEOTIDE SEQUENCE [LARGE SCALE GENOMIC DNA]</scope>
    <source>
        <strain evidence="2 3">NBC_01247</strain>
    </source>
</reference>
<evidence type="ECO:0000313" key="3">
    <source>
        <dbReference type="Proteomes" id="UP001432014"/>
    </source>
</evidence>
<name>A0ABZ1W6S8_9ACTN</name>
<accession>A0ABZ1W6S8</accession>
<proteinExistence type="predicted"/>
<dbReference type="CDD" id="cd06587">
    <property type="entry name" value="VOC"/>
    <property type="match status" value="1"/>
</dbReference>
<dbReference type="InterPro" id="IPR037523">
    <property type="entry name" value="VOC_core"/>
</dbReference>
<dbReference type="EMBL" id="CP108482">
    <property type="protein sequence ID" value="WUS56503.1"/>
    <property type="molecule type" value="Genomic_DNA"/>
</dbReference>
<organism evidence="2 3">
    <name type="scientific">Kitasatospora herbaricolor</name>
    <dbReference type="NCBI Taxonomy" id="68217"/>
    <lineage>
        <taxon>Bacteria</taxon>
        <taxon>Bacillati</taxon>
        <taxon>Actinomycetota</taxon>
        <taxon>Actinomycetes</taxon>
        <taxon>Kitasatosporales</taxon>
        <taxon>Streptomycetaceae</taxon>
        <taxon>Kitasatospora</taxon>
    </lineage>
</organism>
<dbReference type="PROSITE" id="PS51819">
    <property type="entry name" value="VOC"/>
    <property type="match status" value="1"/>
</dbReference>